<evidence type="ECO:0000313" key="2">
    <source>
        <dbReference type="Proteomes" id="UP000538955"/>
    </source>
</evidence>
<dbReference type="Proteomes" id="UP000538955">
    <property type="component" value="Unassembled WGS sequence"/>
</dbReference>
<dbReference type="RefSeq" id="WP_168992953.1">
    <property type="nucleotide sequence ID" value="NZ_JABBMI010000055.1"/>
</dbReference>
<name>A0ABX1SNW2_STACP</name>
<keyword evidence="2" id="KW-1185">Reference proteome</keyword>
<dbReference type="EMBL" id="JABBMI010000055">
    <property type="protein sequence ID" value="NMK53991.1"/>
    <property type="molecule type" value="Genomic_DNA"/>
</dbReference>
<evidence type="ECO:0000313" key="1">
    <source>
        <dbReference type="EMBL" id="NMK53991.1"/>
    </source>
</evidence>
<sequence>MLENDLKELEDYIIFLINQSKKHTPTEMILGNIPHSTVINFNYSLYKKPLSINSTTLRKIVRRIDELEKTSTYYDELCKRVKNFIEKNIMIGSISYLTKELGLNYTTLHKIKDYQLTTPYRLITLENYAKQIRHKLERLDGNENYK</sequence>
<accession>A0ABX1SNW2</accession>
<reference evidence="1 2" key="1">
    <citation type="submission" date="2020-04" db="EMBL/GenBank/DDBJ databases">
        <title>The Epidemiology and Molecular Characteristics of Linezolid-Resistant Staphylococcus capitis in Huashan Hospital, Shanghai.</title>
        <authorList>
            <person name="Ding L."/>
            <person name="Li P."/>
            <person name="Yang Y."/>
            <person name="Lin D."/>
            <person name="Xu X."/>
        </authorList>
    </citation>
    <scope>NUCLEOTIDE SEQUENCE [LARGE SCALE GENOMIC DNA]</scope>
    <source>
        <strain evidence="1 2">17-84</strain>
    </source>
</reference>
<comment type="caution">
    <text evidence="1">The sequence shown here is derived from an EMBL/GenBank/DDBJ whole genome shotgun (WGS) entry which is preliminary data.</text>
</comment>
<protein>
    <submittedName>
        <fullName evidence="1">Uncharacterized protein</fullName>
    </submittedName>
</protein>
<organism evidence="1 2">
    <name type="scientific">Staphylococcus capitis</name>
    <dbReference type="NCBI Taxonomy" id="29388"/>
    <lineage>
        <taxon>Bacteria</taxon>
        <taxon>Bacillati</taxon>
        <taxon>Bacillota</taxon>
        <taxon>Bacilli</taxon>
        <taxon>Bacillales</taxon>
        <taxon>Staphylococcaceae</taxon>
        <taxon>Staphylococcus</taxon>
    </lineage>
</organism>
<proteinExistence type="predicted"/>
<gene>
    <name evidence="1" type="ORF">HHM24_04390</name>
</gene>